<comment type="caution">
    <text evidence="1">The sequence shown here is derived from an EMBL/GenBank/DDBJ whole genome shotgun (WGS) entry which is preliminary data.</text>
</comment>
<dbReference type="Proteomes" id="UP000664781">
    <property type="component" value="Unassembled WGS sequence"/>
</dbReference>
<sequence>MRLAQSVSTLDTDDGTVLLHERDGKFYQLNATGSEVLSRLLAGERLPDVVSGIAERSGAVRETVHRDVTALIDRLRGAGLVAP</sequence>
<dbReference type="NCBIfam" id="NF033530">
    <property type="entry name" value="lasso_PqqD_Strm"/>
    <property type="match status" value="1"/>
</dbReference>
<dbReference type="Gene3D" id="1.10.10.1150">
    <property type="entry name" value="Coenzyme PQQ synthesis protein D (PqqD)"/>
    <property type="match status" value="1"/>
</dbReference>
<dbReference type="Pfam" id="PF05402">
    <property type="entry name" value="PqqD"/>
    <property type="match status" value="1"/>
</dbReference>
<evidence type="ECO:0000313" key="1">
    <source>
        <dbReference type="EMBL" id="MBO0654587.1"/>
    </source>
</evidence>
<organism evidence="1 2">
    <name type="scientific">Streptomyces triculaminicus</name>
    <dbReference type="NCBI Taxonomy" id="2816232"/>
    <lineage>
        <taxon>Bacteria</taxon>
        <taxon>Bacillati</taxon>
        <taxon>Actinomycetota</taxon>
        <taxon>Actinomycetes</taxon>
        <taxon>Kitasatosporales</taxon>
        <taxon>Streptomycetaceae</taxon>
        <taxon>Streptomyces</taxon>
    </lineage>
</organism>
<dbReference type="InterPro" id="IPR041881">
    <property type="entry name" value="PqqD_sf"/>
</dbReference>
<dbReference type="AlphaFoldDB" id="A0A939FNN7"/>
<evidence type="ECO:0000313" key="2">
    <source>
        <dbReference type="Proteomes" id="UP000664781"/>
    </source>
</evidence>
<protein>
    <submittedName>
        <fullName evidence="1">Lasso peptide biosynthesis PqqD family chaperone</fullName>
    </submittedName>
</protein>
<keyword evidence="2" id="KW-1185">Reference proteome</keyword>
<proteinExistence type="predicted"/>
<gene>
    <name evidence="1" type="ORF">J1792_17905</name>
</gene>
<dbReference type="RefSeq" id="WP_086570519.1">
    <property type="nucleotide sequence ID" value="NZ_JAFMOF010000002.1"/>
</dbReference>
<accession>A0A939FNN7</accession>
<dbReference type="EMBL" id="JAFMOF010000002">
    <property type="protein sequence ID" value="MBO0654587.1"/>
    <property type="molecule type" value="Genomic_DNA"/>
</dbReference>
<dbReference type="InterPro" id="IPR008792">
    <property type="entry name" value="PQQD"/>
</dbReference>
<reference evidence="1" key="1">
    <citation type="submission" date="2021-03" db="EMBL/GenBank/DDBJ databases">
        <title>Streptomyces strains.</title>
        <authorList>
            <person name="Lund M.B."/>
            <person name="Toerring T."/>
        </authorList>
    </citation>
    <scope>NUCLEOTIDE SEQUENCE</scope>
    <source>
        <strain evidence="1">JCM 4242</strain>
    </source>
</reference>
<name>A0A939FNN7_9ACTN</name>